<dbReference type="Proteomes" id="UP000199114">
    <property type="component" value="Unassembled WGS sequence"/>
</dbReference>
<dbReference type="InterPro" id="IPR036390">
    <property type="entry name" value="WH_DNA-bd_sf"/>
</dbReference>
<dbReference type="InterPro" id="IPR036388">
    <property type="entry name" value="WH-like_DNA-bd_sf"/>
</dbReference>
<dbReference type="Pfam" id="PF25213">
    <property type="entry name" value="HVO_A0261_N"/>
    <property type="match status" value="1"/>
</dbReference>
<keyword evidence="4" id="KW-1185">Reference proteome</keyword>
<dbReference type="RefSeq" id="WP_090620267.1">
    <property type="nucleotide sequence ID" value="NZ_FOFD01000005.1"/>
</dbReference>
<accession>A0A1H9NQ67</accession>
<dbReference type="Gene3D" id="1.10.10.10">
    <property type="entry name" value="Winged helix-like DNA-binding domain superfamily/Winged helix DNA-binding domain"/>
    <property type="match status" value="1"/>
</dbReference>
<dbReference type="Pfam" id="PF08350">
    <property type="entry name" value="FilR1_middle"/>
    <property type="match status" value="1"/>
</dbReference>
<evidence type="ECO:0000259" key="2">
    <source>
        <dbReference type="Pfam" id="PF25213"/>
    </source>
</evidence>
<feature type="domain" description="Methanogenesis regulatory protein FilR1 middle" evidence="1">
    <location>
        <begin position="136"/>
        <end position="264"/>
    </location>
</feature>
<evidence type="ECO:0000313" key="4">
    <source>
        <dbReference type="Proteomes" id="UP000199114"/>
    </source>
</evidence>
<evidence type="ECO:0000313" key="3">
    <source>
        <dbReference type="EMBL" id="SER37759.1"/>
    </source>
</evidence>
<dbReference type="SUPFAM" id="SSF46785">
    <property type="entry name" value="Winged helix' DNA-binding domain"/>
    <property type="match status" value="1"/>
</dbReference>
<reference evidence="4" key="1">
    <citation type="submission" date="2016-10" db="EMBL/GenBank/DDBJ databases">
        <authorList>
            <person name="Varghese N."/>
            <person name="Submissions S."/>
        </authorList>
    </citation>
    <scope>NUCLEOTIDE SEQUENCE [LARGE SCALE GENOMIC DNA]</scope>
    <source>
        <strain evidence="4">DSM 25055</strain>
    </source>
</reference>
<name>A0A1H9NQ67_9EURY</name>
<feature type="domain" description="HVO-A0261-like N-terminal" evidence="2">
    <location>
        <begin position="14"/>
        <end position="97"/>
    </location>
</feature>
<protein>
    <submittedName>
        <fullName evidence="3">Uncharacterized protein</fullName>
    </submittedName>
</protein>
<proteinExistence type="predicted"/>
<dbReference type="EMBL" id="FOFD01000005">
    <property type="protein sequence ID" value="SER37759.1"/>
    <property type="molecule type" value="Genomic_DNA"/>
</dbReference>
<dbReference type="AlphaFoldDB" id="A0A1H9NQ67"/>
<dbReference type="InterPro" id="IPR013561">
    <property type="entry name" value="FilR1_middle_dom"/>
</dbReference>
<evidence type="ECO:0000259" key="1">
    <source>
        <dbReference type="Pfam" id="PF08350"/>
    </source>
</evidence>
<dbReference type="OrthoDB" id="330490at2157"/>
<dbReference type="InterPro" id="IPR057527">
    <property type="entry name" value="HVO_A0261-like_N"/>
</dbReference>
<sequence length="288" mass="32144">MPERDSKLPTKALEDIAYLSRSANRVVILEVLIEGQYTRGMLVNQTGVSRATLDRIINELEERGWAKRTTEGNYTATTHGRHLMRRFRPFLESVETLHRLDDALTWLPIDQLSIGLEHFSDAVVRRPESEDPVEAIGFINDLLGNASEFRVLAHLAPPEPLGTTLHERVIAGRMTMDGIITDELVEFLGSTPKRAKRWRALVEAGSELRQHEGPIPCNLWIFDETVLIKKSGPEPIDESYGVPIVSENDTVRSWAHDLIDEWMDAASPIDASAFEADPTAPGADSSGE</sequence>
<gene>
    <name evidence="3" type="ORF">SAMN04489841_3681</name>
</gene>
<organism evidence="3 4">
    <name type="scientific">Natrinema salaciae</name>
    <dbReference type="NCBI Taxonomy" id="1186196"/>
    <lineage>
        <taxon>Archaea</taxon>
        <taxon>Methanobacteriati</taxon>
        <taxon>Methanobacteriota</taxon>
        <taxon>Stenosarchaea group</taxon>
        <taxon>Halobacteria</taxon>
        <taxon>Halobacteriales</taxon>
        <taxon>Natrialbaceae</taxon>
        <taxon>Natrinema</taxon>
    </lineage>
</organism>